<dbReference type="InterPro" id="IPR020449">
    <property type="entry name" value="Tscrpt_reg_AraC-type_HTH"/>
</dbReference>
<feature type="domain" description="HTH araC/xylS-type" evidence="4">
    <location>
        <begin position="184"/>
        <end position="282"/>
    </location>
</feature>
<dbReference type="Gene3D" id="2.60.120.10">
    <property type="entry name" value="Jelly Rolls"/>
    <property type="match status" value="1"/>
</dbReference>
<dbReference type="InterPro" id="IPR003313">
    <property type="entry name" value="AraC-bd"/>
</dbReference>
<organism evidence="5 6">
    <name type="scientific">Gracilibacillus salitolerans</name>
    <dbReference type="NCBI Taxonomy" id="2663022"/>
    <lineage>
        <taxon>Bacteria</taxon>
        <taxon>Bacillati</taxon>
        <taxon>Bacillota</taxon>
        <taxon>Bacilli</taxon>
        <taxon>Bacillales</taxon>
        <taxon>Bacillaceae</taxon>
        <taxon>Gracilibacillus</taxon>
    </lineage>
</organism>
<dbReference type="AlphaFoldDB" id="A0A5Q2TN63"/>
<dbReference type="InterPro" id="IPR037923">
    <property type="entry name" value="HTH-like"/>
</dbReference>
<dbReference type="PRINTS" id="PR00032">
    <property type="entry name" value="HTHARAC"/>
</dbReference>
<dbReference type="SUPFAM" id="SSF51215">
    <property type="entry name" value="Regulatory protein AraC"/>
    <property type="match status" value="1"/>
</dbReference>
<dbReference type="EMBL" id="CP045915">
    <property type="protein sequence ID" value="QGH36155.1"/>
    <property type="molecule type" value="Genomic_DNA"/>
</dbReference>
<evidence type="ECO:0000259" key="4">
    <source>
        <dbReference type="PROSITE" id="PS01124"/>
    </source>
</evidence>
<dbReference type="InterPro" id="IPR018060">
    <property type="entry name" value="HTH_AraC"/>
</dbReference>
<protein>
    <submittedName>
        <fullName evidence="5">AraC family transcriptional regulator</fullName>
    </submittedName>
</protein>
<gene>
    <name evidence="5" type="ORF">GI584_19820</name>
</gene>
<keyword evidence="1" id="KW-0805">Transcription regulation</keyword>
<dbReference type="PANTHER" id="PTHR43280">
    <property type="entry name" value="ARAC-FAMILY TRANSCRIPTIONAL REGULATOR"/>
    <property type="match status" value="1"/>
</dbReference>
<dbReference type="InterPro" id="IPR014710">
    <property type="entry name" value="RmlC-like_jellyroll"/>
</dbReference>
<dbReference type="Pfam" id="PF12833">
    <property type="entry name" value="HTH_18"/>
    <property type="match status" value="1"/>
</dbReference>
<dbReference type="RefSeq" id="WP_153792330.1">
    <property type="nucleotide sequence ID" value="NZ_CP045915.1"/>
</dbReference>
<evidence type="ECO:0000313" key="6">
    <source>
        <dbReference type="Proteomes" id="UP000339690"/>
    </source>
</evidence>
<keyword evidence="3" id="KW-0804">Transcription</keyword>
<keyword evidence="2" id="KW-0238">DNA-binding</keyword>
<dbReference type="Pfam" id="PF02311">
    <property type="entry name" value="AraC_binding"/>
    <property type="match status" value="1"/>
</dbReference>
<name>A0A5Q2TN63_9BACI</name>
<dbReference type="Proteomes" id="UP000339690">
    <property type="component" value="Chromosome"/>
</dbReference>
<evidence type="ECO:0000313" key="5">
    <source>
        <dbReference type="EMBL" id="QGH36155.1"/>
    </source>
</evidence>
<dbReference type="InterPro" id="IPR009057">
    <property type="entry name" value="Homeodomain-like_sf"/>
</dbReference>
<keyword evidence="6" id="KW-1185">Reference proteome</keyword>
<dbReference type="SUPFAM" id="SSF46689">
    <property type="entry name" value="Homeodomain-like"/>
    <property type="match status" value="2"/>
</dbReference>
<dbReference type="Gene3D" id="1.10.10.60">
    <property type="entry name" value="Homeodomain-like"/>
    <property type="match status" value="2"/>
</dbReference>
<dbReference type="CDD" id="cd02208">
    <property type="entry name" value="cupin_RmlC-like"/>
    <property type="match status" value="1"/>
</dbReference>
<dbReference type="SMART" id="SM00342">
    <property type="entry name" value="HTH_ARAC"/>
    <property type="match status" value="1"/>
</dbReference>
<dbReference type="GO" id="GO:0043565">
    <property type="term" value="F:sequence-specific DNA binding"/>
    <property type="evidence" value="ECO:0007669"/>
    <property type="project" value="InterPro"/>
</dbReference>
<dbReference type="InterPro" id="IPR018062">
    <property type="entry name" value="HTH_AraC-typ_CS"/>
</dbReference>
<dbReference type="PROSITE" id="PS00041">
    <property type="entry name" value="HTH_ARAC_FAMILY_1"/>
    <property type="match status" value="1"/>
</dbReference>
<proteinExistence type="predicted"/>
<dbReference type="KEGG" id="grc:GI584_19820"/>
<dbReference type="PANTHER" id="PTHR43280:SF2">
    <property type="entry name" value="HTH-TYPE TRANSCRIPTIONAL REGULATOR EXSA"/>
    <property type="match status" value="1"/>
</dbReference>
<dbReference type="GO" id="GO:0003700">
    <property type="term" value="F:DNA-binding transcription factor activity"/>
    <property type="evidence" value="ECO:0007669"/>
    <property type="project" value="InterPro"/>
</dbReference>
<evidence type="ECO:0000256" key="3">
    <source>
        <dbReference type="ARBA" id="ARBA00023163"/>
    </source>
</evidence>
<sequence length="292" mass="34972">MNKLFEQIDLKPFRWIYRRVSEDNFSGFYHWHQGCELLFVYRGQGRVIVNQQTYDIKPGMLFFFQPFQLHKVYVEVSPDNPYERSIMHFDPLTLGKNLDSFPSLNKLLNRMQNSVIEQQAFDLSNYYQYVYEICEALNNSLKKNTWEEDSQLFLMQMLSCIRSNMQDMKLDTELNKYRSLHHSERIMQWLQENYMEPFDLEKLSDEVHLSKSYVSRVFKRETGSSLTEYLTILRMKQACQLLQMSEEPIEMISESVGLGSVSYFIQLFKRMIGTTPHQYRLSHKITRNTNLF</sequence>
<evidence type="ECO:0000256" key="2">
    <source>
        <dbReference type="ARBA" id="ARBA00023125"/>
    </source>
</evidence>
<dbReference type="PROSITE" id="PS01124">
    <property type="entry name" value="HTH_ARAC_FAMILY_2"/>
    <property type="match status" value="1"/>
</dbReference>
<reference evidence="5 6" key="1">
    <citation type="submission" date="2019-11" db="EMBL/GenBank/DDBJ databases">
        <title>Gracilibacillus salitolerans sp. nov., a moderate halophile isolated from a saline soil in northwest China.</title>
        <authorList>
            <person name="Gan L."/>
        </authorList>
    </citation>
    <scope>NUCLEOTIDE SEQUENCE [LARGE SCALE GENOMIC DNA]</scope>
    <source>
        <strain evidence="5 6">SCU50</strain>
    </source>
</reference>
<accession>A0A5Q2TN63</accession>
<evidence type="ECO:0000256" key="1">
    <source>
        <dbReference type="ARBA" id="ARBA00023015"/>
    </source>
</evidence>